<sequence>MKRYLTLILAILSFDTIGQDFFFNKAKFEITIGGGILLPVGSYANNSTTYFAQNVQSALIDTEFYYVETIFAKKRNASARRGTDLNLEINFLHNQRLVHGISLGSSRNAADLTKANAYFANLQFPYIVSSQEDYRVRYLAYSLGYRLIIKQIQIRPYQKIGIAQMNFPYYQLESTGFQSPWSFIHEGNKPKLSSLYLESGFLTIISLSSRVNLGLNLSYRWADFDYTMYKRAVPGGSVPVIVPDQVNLRAIQTGIRLGYTFSRE</sequence>
<reference evidence="2" key="1">
    <citation type="submission" date="2017-04" db="EMBL/GenBank/DDBJ databases">
        <authorList>
            <person name="Varghese N."/>
            <person name="Submissions S."/>
        </authorList>
    </citation>
    <scope>NUCLEOTIDE SEQUENCE [LARGE SCALE GENOMIC DNA]</scope>
    <source>
        <strain evidence="2">DSM 16537</strain>
    </source>
</reference>
<dbReference type="Proteomes" id="UP000192333">
    <property type="component" value="Chromosome I"/>
</dbReference>
<gene>
    <name evidence="1" type="ORF">SAMN00777080_1949</name>
</gene>
<protein>
    <recommendedName>
        <fullName evidence="3">Outer membrane protein beta-barrel domain-containing protein</fullName>
    </recommendedName>
</protein>
<dbReference type="STRING" id="758820.SAMN00777080_1949"/>
<proteinExistence type="predicted"/>
<keyword evidence="2" id="KW-1185">Reference proteome</keyword>
<evidence type="ECO:0000313" key="2">
    <source>
        <dbReference type="Proteomes" id="UP000192333"/>
    </source>
</evidence>
<organism evidence="1 2">
    <name type="scientific">Aquiflexum balticum DSM 16537</name>
    <dbReference type="NCBI Taxonomy" id="758820"/>
    <lineage>
        <taxon>Bacteria</taxon>
        <taxon>Pseudomonadati</taxon>
        <taxon>Bacteroidota</taxon>
        <taxon>Cytophagia</taxon>
        <taxon>Cytophagales</taxon>
        <taxon>Cyclobacteriaceae</taxon>
        <taxon>Aquiflexum</taxon>
    </lineage>
</organism>
<dbReference type="AlphaFoldDB" id="A0A1W2H332"/>
<evidence type="ECO:0008006" key="3">
    <source>
        <dbReference type="Google" id="ProtNLM"/>
    </source>
</evidence>
<evidence type="ECO:0000313" key="1">
    <source>
        <dbReference type="EMBL" id="SMD43357.1"/>
    </source>
</evidence>
<dbReference type="OrthoDB" id="838475at2"/>
<accession>A0A1W2H332</accession>
<dbReference type="RefSeq" id="WP_084120120.1">
    <property type="nucleotide sequence ID" value="NZ_LT838813.1"/>
</dbReference>
<name>A0A1W2H332_9BACT</name>
<dbReference type="EMBL" id="LT838813">
    <property type="protein sequence ID" value="SMD43357.1"/>
    <property type="molecule type" value="Genomic_DNA"/>
</dbReference>